<dbReference type="Proteomes" id="UP000008544">
    <property type="component" value="Chromosome"/>
</dbReference>
<evidence type="ECO:0000313" key="1">
    <source>
        <dbReference type="EMBL" id="ACA58971.1"/>
    </source>
</evidence>
<dbReference type="SUPFAM" id="SSF50494">
    <property type="entry name" value="Trypsin-like serine proteases"/>
    <property type="match status" value="1"/>
</dbReference>
<reference evidence="2" key="1">
    <citation type="submission" date="2007-10" db="EMBL/GenBank/DDBJ databases">
        <title>Complete sequence of chromosome of Desulforudis audaxviator MP104C.</title>
        <authorList>
            <person name="Copeland A."/>
            <person name="Lucas S."/>
            <person name="Lapidus A."/>
            <person name="Barry K."/>
            <person name="Glavina del Rio T."/>
            <person name="Dalin E."/>
            <person name="Tice H."/>
            <person name="Bruce D."/>
            <person name="Pitluck S."/>
            <person name="Lowry S.R."/>
            <person name="Larimer F."/>
            <person name="Land M.L."/>
            <person name="Hauser L."/>
            <person name="Kyrpides N."/>
            <person name="Ivanova N.N."/>
            <person name="Richardson P."/>
        </authorList>
    </citation>
    <scope>NUCLEOTIDE SEQUENCE [LARGE SCALE GENOMIC DNA]</scope>
    <source>
        <strain evidence="2">MP104C</strain>
    </source>
</reference>
<gene>
    <name evidence="1" type="ordered locus">Daud_0423</name>
</gene>
<dbReference type="OrthoDB" id="104542at2"/>
<dbReference type="InterPro" id="IPR043504">
    <property type="entry name" value="Peptidase_S1_PA_chymotrypsin"/>
</dbReference>
<reference evidence="1 2" key="2">
    <citation type="journal article" date="2008" name="Science">
        <title>Environmental genomics reveals a single-species ecosystem deep within Earth.</title>
        <authorList>
            <person name="Chivian D."/>
            <person name="Brodie E.L."/>
            <person name="Alm E.J."/>
            <person name="Culley D.E."/>
            <person name="Dehal P.S."/>
            <person name="Desantis T.Z."/>
            <person name="Gihring T.M."/>
            <person name="Lapidus A."/>
            <person name="Lin L.H."/>
            <person name="Lowry S.R."/>
            <person name="Moser D.P."/>
            <person name="Richardson P.M."/>
            <person name="Southam G."/>
            <person name="Wanger G."/>
            <person name="Pratt L.M."/>
            <person name="Andersen G.L."/>
            <person name="Hazen T.C."/>
            <person name="Brockman F.J."/>
            <person name="Arkin A.P."/>
            <person name="Onstott T.C."/>
        </authorList>
    </citation>
    <scope>NUCLEOTIDE SEQUENCE [LARGE SCALE GENOMIC DNA]</scope>
    <source>
        <strain evidence="1 2">MP104C</strain>
    </source>
</reference>
<proteinExistence type="predicted"/>
<dbReference type="HOGENOM" id="CLU_061991_0_0_9"/>
<dbReference type="eggNOG" id="COG0265">
    <property type="taxonomic scope" value="Bacteria"/>
</dbReference>
<dbReference type="Gene3D" id="2.40.10.10">
    <property type="entry name" value="Trypsin-like serine proteases"/>
    <property type="match status" value="1"/>
</dbReference>
<dbReference type="AlphaFoldDB" id="B1I229"/>
<dbReference type="EMBL" id="CP000860">
    <property type="protein sequence ID" value="ACA58971.1"/>
    <property type="molecule type" value="Genomic_DNA"/>
</dbReference>
<protein>
    <submittedName>
        <fullName evidence="1">Uncharacterized protein</fullName>
    </submittedName>
</protein>
<dbReference type="RefSeq" id="WP_012301562.1">
    <property type="nucleotide sequence ID" value="NC_010424.1"/>
</dbReference>
<dbReference type="KEGG" id="dau:Daud_0423"/>
<dbReference type="STRING" id="477974.Daud_0423"/>
<dbReference type="InterPro" id="IPR009003">
    <property type="entry name" value="Peptidase_S1_PA"/>
</dbReference>
<evidence type="ECO:0000313" key="2">
    <source>
        <dbReference type="Proteomes" id="UP000008544"/>
    </source>
</evidence>
<sequence>MKDHRRLLERYHPRLMSLPNVVGVGLGYKVTGQETTSERCLAVFVSAKLPPEAVPAAALVPKKLDDVPTDVVEVGQIQIHAGRTERWRPVPPGVSIGHIRVTAGTLGTLVSEPSTGRLLILSNNHVLANESDGTDGRCAVGDPIVQPGVHDKGNPETDTIGRLVKFIPIRFASQSQEPSCPTARRFENVLNRLVGLFWPDYFVKVFKQPSGENLVDAALAAPLDPAEVQPEILEIGAVQGVVEAKPGMAVKKSGRTTGLTHGQVTHVAVRMIVGFSGGRSAVFTDQFLTGPMSSPGDSGSLVLNGQNQAVGLLFAGSDRATVCNRIQNVLGLLGVAL</sequence>
<keyword evidence="2" id="KW-1185">Reference proteome</keyword>
<organism evidence="1 2">
    <name type="scientific">Desulforudis audaxviator (strain MP104C)</name>
    <dbReference type="NCBI Taxonomy" id="477974"/>
    <lineage>
        <taxon>Bacteria</taxon>
        <taxon>Bacillati</taxon>
        <taxon>Bacillota</taxon>
        <taxon>Clostridia</taxon>
        <taxon>Thermoanaerobacterales</taxon>
        <taxon>Candidatus Desulforudaceae</taxon>
        <taxon>Candidatus Desulforudis</taxon>
    </lineage>
</organism>
<name>B1I229_DESAP</name>
<accession>B1I229</accession>